<dbReference type="PRINTS" id="PR00368">
    <property type="entry name" value="FADPNR"/>
</dbReference>
<dbReference type="EMBL" id="RFFG01000186">
    <property type="protein sequence ID" value="RMI33118.1"/>
    <property type="molecule type" value="Genomic_DNA"/>
</dbReference>
<dbReference type="Gene3D" id="3.50.50.60">
    <property type="entry name" value="FAD/NAD(P)-binding domain"/>
    <property type="match status" value="2"/>
</dbReference>
<keyword evidence="2" id="KW-0285">Flavoprotein</keyword>
<accession>A0A3M2LEK9</accession>
<evidence type="ECO:0000313" key="8">
    <source>
        <dbReference type="Proteomes" id="UP000282674"/>
    </source>
</evidence>
<feature type="domain" description="Reductase C-terminal" evidence="6">
    <location>
        <begin position="318"/>
        <end position="404"/>
    </location>
</feature>
<proteinExistence type="predicted"/>
<evidence type="ECO:0000256" key="2">
    <source>
        <dbReference type="ARBA" id="ARBA00022630"/>
    </source>
</evidence>
<keyword evidence="8" id="KW-1185">Reference proteome</keyword>
<dbReference type="OrthoDB" id="1145at2"/>
<keyword evidence="4" id="KW-0560">Oxidoreductase</keyword>
<evidence type="ECO:0000313" key="7">
    <source>
        <dbReference type="EMBL" id="RMI33118.1"/>
    </source>
</evidence>
<dbReference type="Pfam" id="PF14759">
    <property type="entry name" value="Reductase_C"/>
    <property type="match status" value="1"/>
</dbReference>
<dbReference type="AlphaFoldDB" id="A0A3M2LEK9"/>
<dbReference type="GO" id="GO:0016651">
    <property type="term" value="F:oxidoreductase activity, acting on NAD(P)H"/>
    <property type="evidence" value="ECO:0007669"/>
    <property type="project" value="TreeGrafter"/>
</dbReference>
<gene>
    <name evidence="7" type="ORF">EBO15_41670</name>
</gene>
<evidence type="ECO:0000256" key="4">
    <source>
        <dbReference type="ARBA" id="ARBA00023002"/>
    </source>
</evidence>
<dbReference type="Pfam" id="PF07992">
    <property type="entry name" value="Pyr_redox_2"/>
    <property type="match status" value="1"/>
</dbReference>
<dbReference type="InterPro" id="IPR016156">
    <property type="entry name" value="FAD/NAD-linked_Rdtase_dimer_sf"/>
</dbReference>
<reference evidence="7 8" key="1">
    <citation type="submission" date="2018-10" db="EMBL/GenBank/DDBJ databases">
        <title>Isolation from soil.</title>
        <authorList>
            <person name="Hu J."/>
        </authorList>
    </citation>
    <scope>NUCLEOTIDE SEQUENCE [LARGE SCALE GENOMIC DNA]</scope>
    <source>
        <strain evidence="7 8">NEAU-Ht49</strain>
    </source>
</reference>
<evidence type="ECO:0000256" key="3">
    <source>
        <dbReference type="ARBA" id="ARBA00022827"/>
    </source>
</evidence>
<dbReference type="Proteomes" id="UP000282674">
    <property type="component" value="Unassembled WGS sequence"/>
</dbReference>
<protein>
    <submittedName>
        <fullName evidence="7">NAD(P)/FAD-dependent oxidoreductase</fullName>
    </submittedName>
</protein>
<dbReference type="PANTHER" id="PTHR43557:SF2">
    <property type="entry name" value="RIESKE DOMAIN-CONTAINING PROTEIN-RELATED"/>
    <property type="match status" value="1"/>
</dbReference>
<dbReference type="PANTHER" id="PTHR43557">
    <property type="entry name" value="APOPTOSIS-INDUCING FACTOR 1"/>
    <property type="match status" value="1"/>
</dbReference>
<evidence type="ECO:0000259" key="5">
    <source>
        <dbReference type="Pfam" id="PF07992"/>
    </source>
</evidence>
<evidence type="ECO:0000259" key="6">
    <source>
        <dbReference type="Pfam" id="PF14759"/>
    </source>
</evidence>
<dbReference type="InterPro" id="IPR023753">
    <property type="entry name" value="FAD/NAD-binding_dom"/>
</dbReference>
<dbReference type="InterPro" id="IPR036188">
    <property type="entry name" value="FAD/NAD-bd_sf"/>
</dbReference>
<dbReference type="InterPro" id="IPR050446">
    <property type="entry name" value="FAD-oxidoreductase/Apoptosis"/>
</dbReference>
<dbReference type="GO" id="GO:0005737">
    <property type="term" value="C:cytoplasm"/>
    <property type="evidence" value="ECO:0007669"/>
    <property type="project" value="TreeGrafter"/>
</dbReference>
<feature type="domain" description="FAD/NAD(P)-binding" evidence="5">
    <location>
        <begin position="6"/>
        <end position="298"/>
    </location>
</feature>
<dbReference type="PRINTS" id="PR00411">
    <property type="entry name" value="PNDRDTASEI"/>
</dbReference>
<name>A0A3M2LEK9_9ACTN</name>
<evidence type="ECO:0000256" key="1">
    <source>
        <dbReference type="ARBA" id="ARBA00001974"/>
    </source>
</evidence>
<comment type="cofactor">
    <cofactor evidence="1">
        <name>FAD</name>
        <dbReference type="ChEBI" id="CHEBI:57692"/>
    </cofactor>
</comment>
<dbReference type="SUPFAM" id="SSF55424">
    <property type="entry name" value="FAD/NAD-linked reductases, dimerisation (C-terminal) domain"/>
    <property type="match status" value="1"/>
</dbReference>
<dbReference type="Gene3D" id="3.30.390.30">
    <property type="match status" value="1"/>
</dbReference>
<dbReference type="InterPro" id="IPR028202">
    <property type="entry name" value="Reductase_C"/>
</dbReference>
<sequence>MTHPATIVIAGGGLAAAKGAEALRDEGYEGRIVLAGRERHLPYERPPLSKEYLQGGSERDKIFVHDEAWYRDHDVDLRLGTEVTAVDASGHQVTLSDGDRIGYDRLLLATGSTPRRLPVPGADGDNVHYLRTVDDSDRLRDTFAASGRVVVVGAGWIGLETAAAARTAGAQVTIVETQPAPLSAVLGPPVSDVFTALHREHGVDFAFNTRTSEITASGVVLDDGTRLDADTVVVGVGAAPDVGLAESAGLDVDDGITVDADLRTSDPDVFAVGDIANAYHPLLGRHVRVEHWANALNQPAVAARGMLGKPASYDNLPYFFTDQYDLGMEYLGLPDPAHTTEVIIRGDLGAREFIAFWLQYGLITAAMNVNVWDVTDHTQHLIQARTAIDHAALADPAVPLADLLPR</sequence>
<dbReference type="SUPFAM" id="SSF51905">
    <property type="entry name" value="FAD/NAD(P)-binding domain"/>
    <property type="match status" value="2"/>
</dbReference>
<keyword evidence="3" id="KW-0274">FAD</keyword>
<comment type="caution">
    <text evidence="7">The sequence shown here is derived from an EMBL/GenBank/DDBJ whole genome shotgun (WGS) entry which is preliminary data.</text>
</comment>
<organism evidence="7 8">
    <name type="scientific">Actinomadura harenae</name>
    <dbReference type="NCBI Taxonomy" id="2483351"/>
    <lineage>
        <taxon>Bacteria</taxon>
        <taxon>Bacillati</taxon>
        <taxon>Actinomycetota</taxon>
        <taxon>Actinomycetes</taxon>
        <taxon>Streptosporangiales</taxon>
        <taxon>Thermomonosporaceae</taxon>
        <taxon>Actinomadura</taxon>
    </lineage>
</organism>